<name>A0A4Y2NXI9_ARAVE</name>
<evidence type="ECO:0000313" key="2">
    <source>
        <dbReference type="EMBL" id="GBN42990.1"/>
    </source>
</evidence>
<sequence>MFLEYLPPASLCWGLPPIIAAQIYQTLDIRHLGSAEVRRFTEPNLQKQSEILLRCWQELEWAVTNITDLPEYQQIQCFSSD</sequence>
<dbReference type="EMBL" id="BGPR01009900">
    <property type="protein sequence ID" value="GBN42990.1"/>
    <property type="molecule type" value="Genomic_DNA"/>
</dbReference>
<proteinExistence type="predicted"/>
<dbReference type="Proteomes" id="UP000499080">
    <property type="component" value="Unassembled WGS sequence"/>
</dbReference>
<dbReference type="EMBL" id="BGPR01009846">
    <property type="protein sequence ID" value="GBN42683.1"/>
    <property type="molecule type" value="Genomic_DNA"/>
</dbReference>
<comment type="caution">
    <text evidence="2">The sequence shown here is derived from an EMBL/GenBank/DDBJ whole genome shotgun (WGS) entry which is preliminary data.</text>
</comment>
<organism evidence="2 3">
    <name type="scientific">Araneus ventricosus</name>
    <name type="common">Orbweaver spider</name>
    <name type="synonym">Epeira ventricosa</name>
    <dbReference type="NCBI Taxonomy" id="182803"/>
    <lineage>
        <taxon>Eukaryota</taxon>
        <taxon>Metazoa</taxon>
        <taxon>Ecdysozoa</taxon>
        <taxon>Arthropoda</taxon>
        <taxon>Chelicerata</taxon>
        <taxon>Arachnida</taxon>
        <taxon>Araneae</taxon>
        <taxon>Araneomorphae</taxon>
        <taxon>Entelegynae</taxon>
        <taxon>Araneoidea</taxon>
        <taxon>Araneidae</taxon>
        <taxon>Araneus</taxon>
    </lineage>
</organism>
<keyword evidence="3" id="KW-1185">Reference proteome</keyword>
<evidence type="ECO:0000313" key="1">
    <source>
        <dbReference type="EMBL" id="GBN42683.1"/>
    </source>
</evidence>
<accession>A0A4Y2NXI9</accession>
<dbReference type="AlphaFoldDB" id="A0A4Y2NXI9"/>
<gene>
    <name evidence="1" type="ORF">AVEN_210040_1</name>
    <name evidence="2" type="ORF">AVEN_73570_1</name>
</gene>
<reference evidence="2 3" key="1">
    <citation type="journal article" date="2019" name="Sci. Rep.">
        <title>Orb-weaving spider Araneus ventricosus genome elucidates the spidroin gene catalogue.</title>
        <authorList>
            <person name="Kono N."/>
            <person name="Nakamura H."/>
            <person name="Ohtoshi R."/>
            <person name="Moran D.A.P."/>
            <person name="Shinohara A."/>
            <person name="Yoshida Y."/>
            <person name="Fujiwara M."/>
            <person name="Mori M."/>
            <person name="Tomita M."/>
            <person name="Arakawa K."/>
        </authorList>
    </citation>
    <scope>NUCLEOTIDE SEQUENCE [LARGE SCALE GENOMIC DNA]</scope>
</reference>
<evidence type="ECO:0000313" key="3">
    <source>
        <dbReference type="Proteomes" id="UP000499080"/>
    </source>
</evidence>
<protein>
    <submittedName>
        <fullName evidence="2">Uncharacterized protein</fullName>
    </submittedName>
</protein>